<sequence>MDDFATLIESNTLRMVRLVPGPIERVWDYLTIGEKRAEWLAGGDMAQESGGTVELVFTHKNLTPFDDDLPENQHDIDCSDEHRMHGTVLVYDKPNRLTYTWESPDDSASKVTFELREEENGMVRLVLTHQNLTGMDEITSVSAGWHTHVAILSAKLAGETPPPFWQTYYDLRAEYINRMYG</sequence>
<comment type="similarity">
    <text evidence="1">Belongs to the AHA1 family.</text>
</comment>
<proteinExistence type="inferred from homology"/>
<comment type="caution">
    <text evidence="3">The sequence shown here is derived from an EMBL/GenBank/DDBJ whole genome shotgun (WGS) entry which is preliminary data.</text>
</comment>
<dbReference type="InterPro" id="IPR013538">
    <property type="entry name" value="ASHA1/2-like_C"/>
</dbReference>
<dbReference type="SUPFAM" id="SSF55961">
    <property type="entry name" value="Bet v1-like"/>
    <property type="match status" value="1"/>
</dbReference>
<dbReference type="EMBL" id="JBHRSL010000010">
    <property type="protein sequence ID" value="MFC3052449.1"/>
    <property type="molecule type" value="Genomic_DNA"/>
</dbReference>
<evidence type="ECO:0000313" key="3">
    <source>
        <dbReference type="EMBL" id="MFC3052449.1"/>
    </source>
</evidence>
<dbReference type="CDD" id="cd08899">
    <property type="entry name" value="SRPBCC_CalC_Aha1-like_6"/>
    <property type="match status" value="1"/>
</dbReference>
<dbReference type="Proteomes" id="UP001595444">
    <property type="component" value="Unassembled WGS sequence"/>
</dbReference>
<evidence type="ECO:0000256" key="1">
    <source>
        <dbReference type="ARBA" id="ARBA00006817"/>
    </source>
</evidence>
<organism evidence="3 4">
    <name type="scientific">Kordiimonas pumila</name>
    <dbReference type="NCBI Taxonomy" id="2161677"/>
    <lineage>
        <taxon>Bacteria</taxon>
        <taxon>Pseudomonadati</taxon>
        <taxon>Pseudomonadota</taxon>
        <taxon>Alphaproteobacteria</taxon>
        <taxon>Kordiimonadales</taxon>
        <taxon>Kordiimonadaceae</taxon>
        <taxon>Kordiimonas</taxon>
    </lineage>
</organism>
<feature type="domain" description="Activator of Hsp90 ATPase homologue 1/2-like C-terminal" evidence="2">
    <location>
        <begin position="22"/>
        <end position="154"/>
    </location>
</feature>
<evidence type="ECO:0000259" key="2">
    <source>
        <dbReference type="Pfam" id="PF08327"/>
    </source>
</evidence>
<name>A0ABV7D628_9PROT</name>
<protein>
    <submittedName>
        <fullName evidence="3">SRPBCC family protein</fullName>
    </submittedName>
</protein>
<accession>A0ABV7D628</accession>
<evidence type="ECO:0000313" key="4">
    <source>
        <dbReference type="Proteomes" id="UP001595444"/>
    </source>
</evidence>
<dbReference type="RefSeq" id="WP_194213885.1">
    <property type="nucleotide sequence ID" value="NZ_CP061205.1"/>
</dbReference>
<keyword evidence="4" id="KW-1185">Reference proteome</keyword>
<dbReference type="InterPro" id="IPR023393">
    <property type="entry name" value="START-like_dom_sf"/>
</dbReference>
<reference evidence="4" key="1">
    <citation type="journal article" date="2019" name="Int. J. Syst. Evol. Microbiol.">
        <title>The Global Catalogue of Microorganisms (GCM) 10K type strain sequencing project: providing services to taxonomists for standard genome sequencing and annotation.</title>
        <authorList>
            <consortium name="The Broad Institute Genomics Platform"/>
            <consortium name="The Broad Institute Genome Sequencing Center for Infectious Disease"/>
            <person name="Wu L."/>
            <person name="Ma J."/>
        </authorList>
    </citation>
    <scope>NUCLEOTIDE SEQUENCE [LARGE SCALE GENOMIC DNA]</scope>
    <source>
        <strain evidence="4">KCTC 62164</strain>
    </source>
</reference>
<dbReference type="Gene3D" id="3.30.530.20">
    <property type="match status" value="1"/>
</dbReference>
<gene>
    <name evidence="3" type="ORF">ACFOKA_11105</name>
</gene>
<dbReference type="Pfam" id="PF08327">
    <property type="entry name" value="AHSA1"/>
    <property type="match status" value="1"/>
</dbReference>